<feature type="region of interest" description="Disordered" evidence="1">
    <location>
        <begin position="1"/>
        <end position="22"/>
    </location>
</feature>
<dbReference type="Gene3D" id="1.10.287.1080">
    <property type="entry name" value="MazG-like"/>
    <property type="match status" value="1"/>
</dbReference>
<protein>
    <submittedName>
        <fullName evidence="2">NTP pyrophosphatase, house-cleaning of non-canonical NTPs</fullName>
    </submittedName>
</protein>
<accession>A0A1H6Z1U1</accession>
<keyword evidence="3" id="KW-1185">Reference proteome</keyword>
<sequence length="139" mass="14160">MPNLTRATAPAAPGYGSAPPSGSLTGVDETIWQAVRAARGWLDEANGTGEAELTCRMLKLTEEAGEVAGAWIGLLGQNPRKGVTHTREDVAAELADAAFTALVAIESLGLDARAALGRCAGKVTGRMDDRPAASGSAAD</sequence>
<gene>
    <name evidence="2" type="ORF">SAMN05443287_104365</name>
</gene>
<evidence type="ECO:0000256" key="1">
    <source>
        <dbReference type="SAM" id="MobiDB-lite"/>
    </source>
</evidence>
<dbReference type="Proteomes" id="UP000198707">
    <property type="component" value="Unassembled WGS sequence"/>
</dbReference>
<name>A0A1H6Z1U1_9ACTN</name>
<evidence type="ECO:0000313" key="2">
    <source>
        <dbReference type="EMBL" id="SEJ43562.1"/>
    </source>
</evidence>
<dbReference type="InterPro" id="IPR044548">
    <property type="entry name" value="AF0060_NTP-PPase_MazG-like"/>
</dbReference>
<dbReference type="SUPFAM" id="SSF101386">
    <property type="entry name" value="all-alpha NTP pyrophosphatases"/>
    <property type="match status" value="1"/>
</dbReference>
<dbReference type="CDD" id="cd11533">
    <property type="entry name" value="NTP-PPase_Af0060_like"/>
    <property type="match status" value="1"/>
</dbReference>
<organism evidence="2 3">
    <name type="scientific">Micromonospora phaseoli</name>
    <dbReference type="NCBI Taxonomy" id="1144548"/>
    <lineage>
        <taxon>Bacteria</taxon>
        <taxon>Bacillati</taxon>
        <taxon>Actinomycetota</taxon>
        <taxon>Actinomycetes</taxon>
        <taxon>Micromonosporales</taxon>
        <taxon>Micromonosporaceae</taxon>
        <taxon>Micromonospora</taxon>
    </lineage>
</organism>
<evidence type="ECO:0000313" key="3">
    <source>
        <dbReference type="Proteomes" id="UP000198707"/>
    </source>
</evidence>
<dbReference type="AlphaFoldDB" id="A0A1H6Z1U1"/>
<dbReference type="EMBL" id="FNYV01000004">
    <property type="protein sequence ID" value="SEJ43562.1"/>
    <property type="molecule type" value="Genomic_DNA"/>
</dbReference>
<feature type="compositionally biased region" description="Low complexity" evidence="1">
    <location>
        <begin position="9"/>
        <end position="22"/>
    </location>
</feature>
<reference evidence="3" key="1">
    <citation type="submission" date="2016-10" db="EMBL/GenBank/DDBJ databases">
        <authorList>
            <person name="Varghese N."/>
            <person name="Submissions S."/>
        </authorList>
    </citation>
    <scope>NUCLEOTIDE SEQUENCE [LARGE SCALE GENOMIC DNA]</scope>
    <source>
        <strain evidence="3">CGMCC 4.7038</strain>
    </source>
</reference>
<proteinExistence type="predicted"/>
<dbReference type="STRING" id="1144548.SAMN05443287_104365"/>